<evidence type="ECO:0000256" key="1">
    <source>
        <dbReference type="SAM" id="SignalP"/>
    </source>
</evidence>
<proteinExistence type="predicted"/>
<protein>
    <recommendedName>
        <fullName evidence="2">Ricin B lectin domain-containing protein</fullName>
    </recommendedName>
</protein>
<dbReference type="RefSeq" id="XP_007799883.1">
    <property type="nucleotide sequence ID" value="XM_007801692.1"/>
</dbReference>
<evidence type="ECO:0000259" key="2">
    <source>
        <dbReference type="Pfam" id="PF14200"/>
    </source>
</evidence>
<gene>
    <name evidence="3" type="ORF">EPUS_03937</name>
</gene>
<dbReference type="SUPFAM" id="SSF50370">
    <property type="entry name" value="Ricin B-like lectins"/>
    <property type="match status" value="1"/>
</dbReference>
<dbReference type="EMBL" id="KE720876">
    <property type="protein sequence ID" value="ERF74499.1"/>
    <property type="molecule type" value="Genomic_DNA"/>
</dbReference>
<feature type="chain" id="PRO_5004612320" description="Ricin B lectin domain-containing protein" evidence="1">
    <location>
        <begin position="23"/>
        <end position="171"/>
    </location>
</feature>
<keyword evidence="4" id="KW-1185">Reference proteome</keyword>
<dbReference type="HOGENOM" id="CLU_1562868_0_0_1"/>
<keyword evidence="1" id="KW-0732">Signal</keyword>
<sequence>MHISKTLLPSLLGLCLSTNAACLQTQESGWHGPGFYGLRSRATGTVIDLYLGGAADGTPIVGWNSKGWNDHQTWLVAQVDNNEYVILNNGTGTAISANEAPNGVTSKKFCQLDGSIRWIGTIETVNGVDYATFESVEYPGNVLDLQGNGAENKVPIITYPKMVIGTSSGSL</sequence>
<dbReference type="Pfam" id="PF14200">
    <property type="entry name" value="RicinB_lectin_2"/>
    <property type="match status" value="1"/>
</dbReference>
<dbReference type="Gene3D" id="2.80.10.50">
    <property type="match status" value="1"/>
</dbReference>
<evidence type="ECO:0000313" key="3">
    <source>
        <dbReference type="EMBL" id="ERF74499.1"/>
    </source>
</evidence>
<dbReference type="InterPro" id="IPR035992">
    <property type="entry name" value="Ricin_B-like_lectins"/>
</dbReference>
<dbReference type="OrthoDB" id="4476188at2759"/>
<accession>U1HYC0</accession>
<dbReference type="GeneID" id="19238972"/>
<dbReference type="InterPro" id="IPR000772">
    <property type="entry name" value="Ricin_B_lectin"/>
</dbReference>
<dbReference type="AlphaFoldDB" id="U1HYC0"/>
<dbReference type="Proteomes" id="UP000019373">
    <property type="component" value="Unassembled WGS sequence"/>
</dbReference>
<feature type="domain" description="Ricin B lectin" evidence="2">
    <location>
        <begin position="70"/>
        <end position="159"/>
    </location>
</feature>
<name>U1HYC0_ENDPU</name>
<evidence type="ECO:0000313" key="4">
    <source>
        <dbReference type="Proteomes" id="UP000019373"/>
    </source>
</evidence>
<organism evidence="3 4">
    <name type="scientific">Endocarpon pusillum (strain Z07020 / HMAS-L-300199)</name>
    <name type="common">Lichen-forming fungus</name>
    <dbReference type="NCBI Taxonomy" id="1263415"/>
    <lineage>
        <taxon>Eukaryota</taxon>
        <taxon>Fungi</taxon>
        <taxon>Dikarya</taxon>
        <taxon>Ascomycota</taxon>
        <taxon>Pezizomycotina</taxon>
        <taxon>Eurotiomycetes</taxon>
        <taxon>Chaetothyriomycetidae</taxon>
        <taxon>Verrucariales</taxon>
        <taxon>Verrucariaceae</taxon>
        <taxon>Endocarpon</taxon>
    </lineage>
</organism>
<feature type="signal peptide" evidence="1">
    <location>
        <begin position="1"/>
        <end position="22"/>
    </location>
</feature>
<reference evidence="4" key="1">
    <citation type="journal article" date="2014" name="BMC Genomics">
        <title>Genome characteristics reveal the impact of lichenization on lichen-forming fungus Endocarpon pusillum Hedwig (Verrucariales, Ascomycota).</title>
        <authorList>
            <person name="Wang Y.-Y."/>
            <person name="Liu B."/>
            <person name="Zhang X.-Y."/>
            <person name="Zhou Q.-M."/>
            <person name="Zhang T."/>
            <person name="Li H."/>
            <person name="Yu Y.-F."/>
            <person name="Zhang X.-L."/>
            <person name="Hao X.-Y."/>
            <person name="Wang M."/>
            <person name="Wang L."/>
            <person name="Wei J.-C."/>
        </authorList>
    </citation>
    <scope>NUCLEOTIDE SEQUENCE [LARGE SCALE GENOMIC DNA]</scope>
    <source>
        <strain evidence="4">Z07020 / HMAS-L-300199</strain>
    </source>
</reference>